<keyword evidence="3" id="KW-1185">Reference proteome</keyword>
<evidence type="ECO:0000313" key="2">
    <source>
        <dbReference type="EMBL" id="GAA4872424.1"/>
    </source>
</evidence>
<dbReference type="EMBL" id="BAABJZ010000003">
    <property type="protein sequence ID" value="GAA4872424.1"/>
    <property type="molecule type" value="Genomic_DNA"/>
</dbReference>
<proteinExistence type="predicted"/>
<reference evidence="3" key="1">
    <citation type="journal article" date="2019" name="Int. J. Syst. Evol. Microbiol.">
        <title>The Global Catalogue of Microorganisms (GCM) 10K type strain sequencing project: providing services to taxonomists for standard genome sequencing and annotation.</title>
        <authorList>
            <consortium name="The Broad Institute Genomics Platform"/>
            <consortium name="The Broad Institute Genome Sequencing Center for Infectious Disease"/>
            <person name="Wu L."/>
            <person name="Ma J."/>
        </authorList>
    </citation>
    <scope>NUCLEOTIDE SEQUENCE [LARGE SCALE GENOMIC DNA]</scope>
    <source>
        <strain evidence="3">JCM 18401</strain>
    </source>
</reference>
<gene>
    <name evidence="2" type="ORF">GCM10023333_01470</name>
</gene>
<evidence type="ECO:0000313" key="3">
    <source>
        <dbReference type="Proteomes" id="UP001499988"/>
    </source>
</evidence>
<comment type="caution">
    <text evidence="2">The sequence shown here is derived from an EMBL/GenBank/DDBJ whole genome shotgun (WGS) entry which is preliminary data.</text>
</comment>
<feature type="transmembrane region" description="Helical" evidence="1">
    <location>
        <begin position="53"/>
        <end position="76"/>
    </location>
</feature>
<dbReference type="RefSeq" id="WP_345332263.1">
    <property type="nucleotide sequence ID" value="NZ_BAABJZ010000003.1"/>
</dbReference>
<keyword evidence="1" id="KW-0472">Membrane</keyword>
<dbReference type="Proteomes" id="UP001499988">
    <property type="component" value="Unassembled WGS sequence"/>
</dbReference>
<organism evidence="2 3">
    <name type="scientific">Ferrimonas pelagia</name>
    <dbReference type="NCBI Taxonomy" id="1177826"/>
    <lineage>
        <taxon>Bacteria</taxon>
        <taxon>Pseudomonadati</taxon>
        <taxon>Pseudomonadota</taxon>
        <taxon>Gammaproteobacteria</taxon>
        <taxon>Alteromonadales</taxon>
        <taxon>Ferrimonadaceae</taxon>
        <taxon>Ferrimonas</taxon>
    </lineage>
</organism>
<keyword evidence="1" id="KW-0812">Transmembrane</keyword>
<name>A0ABP9EC72_9GAMM</name>
<evidence type="ECO:0000256" key="1">
    <source>
        <dbReference type="SAM" id="Phobius"/>
    </source>
</evidence>
<protein>
    <submittedName>
        <fullName evidence="2">Uncharacterized protein</fullName>
    </submittedName>
</protein>
<feature type="transmembrane region" description="Helical" evidence="1">
    <location>
        <begin position="88"/>
        <end position="112"/>
    </location>
</feature>
<accession>A0ABP9EC72</accession>
<sequence>MRPQKNLSRRPLSVWIAILYIPLGLQMLFWMMGFHYVDFSLPDSLWAIPETLARYYISVTLLLYPAVFAYGLFFSLDQNRQGAPATNVILASLLPFITAAPYLLTVQIMQYFQ</sequence>
<feature type="transmembrane region" description="Helical" evidence="1">
    <location>
        <begin position="12"/>
        <end position="33"/>
    </location>
</feature>
<keyword evidence="1" id="KW-1133">Transmembrane helix</keyword>